<sequence length="143" mass="14364">MLGFKWLVALLGVSGVSAFRNAGPASRPSALPRTRAAAGPLAALPEVAAVMPEAAAVAAVAGVAGRTTLWVAEEAASATADLPPVWVPLGVAALLLVGIGALQLDLGDVFGEEALLDNAIGDKAKSTRESRDRSYFSGSGGEL</sequence>
<keyword evidence="1" id="KW-0732">Signal</keyword>
<reference evidence="2" key="1">
    <citation type="submission" date="2021-01" db="EMBL/GenBank/DDBJ databases">
        <authorList>
            <person name="Corre E."/>
            <person name="Pelletier E."/>
            <person name="Niang G."/>
            <person name="Scheremetjew M."/>
            <person name="Finn R."/>
            <person name="Kale V."/>
            <person name="Holt S."/>
            <person name="Cochrane G."/>
            <person name="Meng A."/>
            <person name="Brown T."/>
            <person name="Cohen L."/>
        </authorList>
    </citation>
    <scope>NUCLEOTIDE SEQUENCE</scope>
    <source>
        <strain evidence="2">CCMP2877</strain>
    </source>
</reference>
<name>A0A6U4CKI4_9STRA</name>
<dbReference type="EMBL" id="HBGJ01001754">
    <property type="protein sequence ID" value="CAD9242842.1"/>
    <property type="molecule type" value="Transcribed_RNA"/>
</dbReference>
<evidence type="ECO:0000256" key="1">
    <source>
        <dbReference type="SAM" id="SignalP"/>
    </source>
</evidence>
<protein>
    <submittedName>
        <fullName evidence="2">Uncharacterized protein</fullName>
    </submittedName>
</protein>
<evidence type="ECO:0000313" key="2">
    <source>
        <dbReference type="EMBL" id="CAD9242841.1"/>
    </source>
</evidence>
<organism evidence="2">
    <name type="scientific">Phaeomonas parva</name>
    <dbReference type="NCBI Taxonomy" id="124430"/>
    <lineage>
        <taxon>Eukaryota</taxon>
        <taxon>Sar</taxon>
        <taxon>Stramenopiles</taxon>
        <taxon>Ochrophyta</taxon>
        <taxon>Pinguiophyceae</taxon>
        <taxon>Pinguiochrysidales</taxon>
        <taxon>Pinguiochrysidaceae</taxon>
        <taxon>Phaeomonas</taxon>
    </lineage>
</organism>
<proteinExistence type="predicted"/>
<gene>
    <name evidence="2" type="ORF">PPAR1163_LOCUS1185</name>
    <name evidence="3" type="ORF">PPAR1163_LOCUS1186</name>
</gene>
<feature type="chain" id="PRO_5036192047" evidence="1">
    <location>
        <begin position="19"/>
        <end position="143"/>
    </location>
</feature>
<accession>A0A6U4CKI4</accession>
<dbReference type="EMBL" id="HBGJ01001753">
    <property type="protein sequence ID" value="CAD9242841.1"/>
    <property type="molecule type" value="Transcribed_RNA"/>
</dbReference>
<dbReference type="AlphaFoldDB" id="A0A6U4CKI4"/>
<feature type="signal peptide" evidence="1">
    <location>
        <begin position="1"/>
        <end position="18"/>
    </location>
</feature>
<evidence type="ECO:0000313" key="3">
    <source>
        <dbReference type="EMBL" id="CAD9242842.1"/>
    </source>
</evidence>